<reference evidence="5 6" key="1">
    <citation type="journal article" date="2015" name="Int. J. Syst. Evol. Microbiol.">
        <title>Thermococcus eurythermalis sp. nov., a conditional piezophilic hyperthermophilic archaeon with a wide temperature range isolated from an oil-immersed chimney in the Guaymas Basin.</title>
        <authorList>
            <person name="Zhao W."/>
            <person name="Zeng X."/>
            <person name="Xiao X."/>
        </authorList>
    </citation>
    <scope>NUCLEOTIDE SEQUENCE [LARGE SCALE GENOMIC DNA]</scope>
    <source>
        <strain evidence="5 6">A501</strain>
    </source>
</reference>
<name>A0A097QVL5_9EURY</name>
<dbReference type="InterPro" id="IPR036390">
    <property type="entry name" value="WH_DNA-bd_sf"/>
</dbReference>
<gene>
    <name evidence="5" type="ORF">TEU_09350</name>
</gene>
<dbReference type="InterPro" id="IPR036388">
    <property type="entry name" value="WH-like_DNA-bd_sf"/>
</dbReference>
<keyword evidence="6" id="KW-1185">Reference proteome</keyword>
<evidence type="ECO:0000313" key="6">
    <source>
        <dbReference type="Proteomes" id="UP000029980"/>
    </source>
</evidence>
<dbReference type="InterPro" id="IPR050684">
    <property type="entry name" value="HTH-Siroheme_Decarb"/>
</dbReference>
<proteinExistence type="predicted"/>
<keyword evidence="1" id="KW-0805">Transcription regulation</keyword>
<evidence type="ECO:0000256" key="1">
    <source>
        <dbReference type="ARBA" id="ARBA00023015"/>
    </source>
</evidence>
<dbReference type="PRINTS" id="PR00033">
    <property type="entry name" value="HTHASNC"/>
</dbReference>
<dbReference type="AlphaFoldDB" id="A0A097QVL5"/>
<dbReference type="SMART" id="SM00344">
    <property type="entry name" value="HTH_ASNC"/>
    <property type="match status" value="1"/>
</dbReference>
<protein>
    <submittedName>
        <fullName evidence="5">Transcriptional regulator</fullName>
    </submittedName>
</protein>
<dbReference type="PANTHER" id="PTHR43413">
    <property type="entry name" value="TRANSCRIPTIONAL REGULATOR, ASNC FAMILY"/>
    <property type="match status" value="1"/>
</dbReference>
<dbReference type="Gene3D" id="3.30.70.920">
    <property type="match status" value="1"/>
</dbReference>
<dbReference type="Proteomes" id="UP000029980">
    <property type="component" value="Chromosome"/>
</dbReference>
<keyword evidence="3" id="KW-0804">Transcription</keyword>
<feature type="domain" description="HTH asnC-type" evidence="4">
    <location>
        <begin position="4"/>
        <end position="69"/>
    </location>
</feature>
<dbReference type="HOGENOM" id="CLU_091233_5_4_2"/>
<evidence type="ECO:0000313" key="5">
    <source>
        <dbReference type="EMBL" id="AIU70516.1"/>
    </source>
</evidence>
<sequence>MVQLDDLDRAILRLLKEDARLTISEIAERLNRPESTVHFRIKKLQERGIIDRYTIVLGEALRPKAVALVYIQVETPIIEDFLEKYINHIMKTLSILPNVLAVARSTKDSLVALVGEENEEKLNKFIDETIRVLPTLKRVEVIPLTELVKGGDVIGFLVRV</sequence>
<keyword evidence="2" id="KW-0238">DNA-binding</keyword>
<organism evidence="5 6">
    <name type="scientific">Thermococcus eurythermalis</name>
    <dbReference type="NCBI Taxonomy" id="1505907"/>
    <lineage>
        <taxon>Archaea</taxon>
        <taxon>Methanobacteriati</taxon>
        <taxon>Methanobacteriota</taxon>
        <taxon>Thermococci</taxon>
        <taxon>Thermococcales</taxon>
        <taxon>Thermococcaceae</taxon>
        <taxon>Thermococcus</taxon>
    </lineage>
</organism>
<dbReference type="CDD" id="cd00090">
    <property type="entry name" value="HTH_ARSR"/>
    <property type="match status" value="1"/>
</dbReference>
<dbReference type="RefSeq" id="WP_050003484.1">
    <property type="nucleotide sequence ID" value="NZ_CP008887.1"/>
</dbReference>
<dbReference type="GO" id="GO:0043565">
    <property type="term" value="F:sequence-specific DNA binding"/>
    <property type="evidence" value="ECO:0007669"/>
    <property type="project" value="InterPro"/>
</dbReference>
<dbReference type="Pfam" id="PF13412">
    <property type="entry name" value="HTH_24"/>
    <property type="match status" value="1"/>
</dbReference>
<dbReference type="STRING" id="1505907.TEU_09350"/>
<dbReference type="InterPro" id="IPR019888">
    <property type="entry name" value="Tscrpt_reg_AsnC-like"/>
</dbReference>
<dbReference type="PANTHER" id="PTHR43413:SF7">
    <property type="entry name" value="HTH-TYPE TRANSCRIPTIONAL REGULATOR PTR2"/>
    <property type="match status" value="1"/>
</dbReference>
<dbReference type="Pfam" id="PF22482">
    <property type="entry name" value="AsnC_trans_reg_3"/>
    <property type="match status" value="1"/>
</dbReference>
<dbReference type="PROSITE" id="PS50956">
    <property type="entry name" value="HTH_ASNC_2"/>
    <property type="match status" value="1"/>
</dbReference>
<dbReference type="SUPFAM" id="SSF46785">
    <property type="entry name" value="Winged helix' DNA-binding domain"/>
    <property type="match status" value="1"/>
</dbReference>
<dbReference type="InterPro" id="IPR000485">
    <property type="entry name" value="AsnC-type_HTH_dom"/>
</dbReference>
<dbReference type="EMBL" id="CP008887">
    <property type="protein sequence ID" value="AIU70516.1"/>
    <property type="molecule type" value="Genomic_DNA"/>
</dbReference>
<dbReference type="GeneID" id="25153636"/>
<dbReference type="InterPro" id="IPR054609">
    <property type="entry name" value="PF0864-like_C"/>
</dbReference>
<dbReference type="KEGG" id="teu:TEU_09350"/>
<evidence type="ECO:0000256" key="3">
    <source>
        <dbReference type="ARBA" id="ARBA00023163"/>
    </source>
</evidence>
<dbReference type="Gene3D" id="1.10.10.10">
    <property type="entry name" value="Winged helix-like DNA-binding domain superfamily/Winged helix DNA-binding domain"/>
    <property type="match status" value="1"/>
</dbReference>
<evidence type="ECO:0000256" key="2">
    <source>
        <dbReference type="ARBA" id="ARBA00023125"/>
    </source>
</evidence>
<dbReference type="InterPro" id="IPR011991">
    <property type="entry name" value="ArsR-like_HTH"/>
</dbReference>
<dbReference type="OrthoDB" id="6762at2157"/>
<accession>A0A097QVL5</accession>
<evidence type="ECO:0000259" key="4">
    <source>
        <dbReference type="PROSITE" id="PS50956"/>
    </source>
</evidence>